<evidence type="ECO:0000313" key="1">
    <source>
        <dbReference type="EMBL" id="KAI3794674.1"/>
    </source>
</evidence>
<gene>
    <name evidence="1" type="ORF">L1987_37307</name>
</gene>
<reference evidence="1 2" key="2">
    <citation type="journal article" date="2022" name="Mol. Ecol. Resour.">
        <title>The genomes of chicory, endive, great burdock and yacon provide insights into Asteraceae paleo-polyploidization history and plant inulin production.</title>
        <authorList>
            <person name="Fan W."/>
            <person name="Wang S."/>
            <person name="Wang H."/>
            <person name="Wang A."/>
            <person name="Jiang F."/>
            <person name="Liu H."/>
            <person name="Zhao H."/>
            <person name="Xu D."/>
            <person name="Zhang Y."/>
        </authorList>
    </citation>
    <scope>NUCLEOTIDE SEQUENCE [LARGE SCALE GENOMIC DNA]</scope>
    <source>
        <strain evidence="2">cv. Yunnan</strain>
        <tissue evidence="1">Leaves</tissue>
    </source>
</reference>
<organism evidence="1 2">
    <name type="scientific">Smallanthus sonchifolius</name>
    <dbReference type="NCBI Taxonomy" id="185202"/>
    <lineage>
        <taxon>Eukaryota</taxon>
        <taxon>Viridiplantae</taxon>
        <taxon>Streptophyta</taxon>
        <taxon>Embryophyta</taxon>
        <taxon>Tracheophyta</taxon>
        <taxon>Spermatophyta</taxon>
        <taxon>Magnoliopsida</taxon>
        <taxon>eudicotyledons</taxon>
        <taxon>Gunneridae</taxon>
        <taxon>Pentapetalae</taxon>
        <taxon>asterids</taxon>
        <taxon>campanulids</taxon>
        <taxon>Asterales</taxon>
        <taxon>Asteraceae</taxon>
        <taxon>Asteroideae</taxon>
        <taxon>Heliantheae alliance</taxon>
        <taxon>Millerieae</taxon>
        <taxon>Smallanthus</taxon>
    </lineage>
</organism>
<comment type="caution">
    <text evidence="1">The sequence shown here is derived from an EMBL/GenBank/DDBJ whole genome shotgun (WGS) entry which is preliminary data.</text>
</comment>
<proteinExistence type="predicted"/>
<evidence type="ECO:0000313" key="2">
    <source>
        <dbReference type="Proteomes" id="UP001056120"/>
    </source>
</evidence>
<sequence length="81" mass="9659">MKCFHIRNFSYIKRAGWDAILISKSYPWDKRFAPWLCTILQSEGSAYLNCIAFFESMFLNKTLYLKMYVSRSKSHLLTQFC</sequence>
<keyword evidence="2" id="KW-1185">Reference proteome</keyword>
<dbReference type="Proteomes" id="UP001056120">
    <property type="component" value="Linkage Group LG12"/>
</dbReference>
<name>A0ACB9HG13_9ASTR</name>
<protein>
    <submittedName>
        <fullName evidence="1">Uncharacterized protein</fullName>
    </submittedName>
</protein>
<accession>A0ACB9HG13</accession>
<reference evidence="2" key="1">
    <citation type="journal article" date="2022" name="Mol. Ecol. Resour.">
        <title>The genomes of chicory, endive, great burdock and yacon provide insights into Asteraceae palaeo-polyploidization history and plant inulin production.</title>
        <authorList>
            <person name="Fan W."/>
            <person name="Wang S."/>
            <person name="Wang H."/>
            <person name="Wang A."/>
            <person name="Jiang F."/>
            <person name="Liu H."/>
            <person name="Zhao H."/>
            <person name="Xu D."/>
            <person name="Zhang Y."/>
        </authorList>
    </citation>
    <scope>NUCLEOTIDE SEQUENCE [LARGE SCALE GENOMIC DNA]</scope>
    <source>
        <strain evidence="2">cv. Yunnan</strain>
    </source>
</reference>
<dbReference type="EMBL" id="CM042029">
    <property type="protein sequence ID" value="KAI3794674.1"/>
    <property type="molecule type" value="Genomic_DNA"/>
</dbReference>